<accession>A0A9Q3PQ48</accession>
<proteinExistence type="predicted"/>
<gene>
    <name evidence="1" type="ORF">O181_109689</name>
</gene>
<evidence type="ECO:0000313" key="1">
    <source>
        <dbReference type="EMBL" id="MBW0569974.1"/>
    </source>
</evidence>
<evidence type="ECO:0000313" key="2">
    <source>
        <dbReference type="Proteomes" id="UP000765509"/>
    </source>
</evidence>
<dbReference type="Proteomes" id="UP000765509">
    <property type="component" value="Unassembled WGS sequence"/>
</dbReference>
<reference evidence="1" key="1">
    <citation type="submission" date="2021-03" db="EMBL/GenBank/DDBJ databases">
        <title>Draft genome sequence of rust myrtle Austropuccinia psidii MF-1, a brazilian biotype.</title>
        <authorList>
            <person name="Quecine M.C."/>
            <person name="Pachon D.M.R."/>
            <person name="Bonatelli M.L."/>
            <person name="Correr F.H."/>
            <person name="Franceschini L.M."/>
            <person name="Leite T.F."/>
            <person name="Margarido G.R.A."/>
            <person name="Almeida C.A."/>
            <person name="Ferrarezi J.A."/>
            <person name="Labate C.A."/>
        </authorList>
    </citation>
    <scope>NUCLEOTIDE SEQUENCE</scope>
    <source>
        <strain evidence="1">MF-1</strain>
    </source>
</reference>
<organism evidence="1 2">
    <name type="scientific">Austropuccinia psidii MF-1</name>
    <dbReference type="NCBI Taxonomy" id="1389203"/>
    <lineage>
        <taxon>Eukaryota</taxon>
        <taxon>Fungi</taxon>
        <taxon>Dikarya</taxon>
        <taxon>Basidiomycota</taxon>
        <taxon>Pucciniomycotina</taxon>
        <taxon>Pucciniomycetes</taxon>
        <taxon>Pucciniales</taxon>
        <taxon>Sphaerophragmiaceae</taxon>
        <taxon>Austropuccinia</taxon>
    </lineage>
</organism>
<keyword evidence="2" id="KW-1185">Reference proteome</keyword>
<dbReference type="AlphaFoldDB" id="A0A9Q3PQ48"/>
<protein>
    <submittedName>
        <fullName evidence="1">Uncharacterized protein</fullName>
    </submittedName>
</protein>
<dbReference type="EMBL" id="AVOT02085386">
    <property type="protein sequence ID" value="MBW0569974.1"/>
    <property type="molecule type" value="Genomic_DNA"/>
</dbReference>
<name>A0A9Q3PQ48_9BASI</name>
<sequence>MSSYDVGFTTDFFNSFFPFNTEELEYLVLGIPPTNRLRKLVWEWITFNGTYSTISPSPPALGDIWSAPDGSPDHCKPTPASALAFYSFFNGEVDPRLLDPQPTSSLCPKRDSNGPYFLYPCNSLGHVIYSSK</sequence>
<comment type="caution">
    <text evidence="1">The sequence shown here is derived from an EMBL/GenBank/DDBJ whole genome shotgun (WGS) entry which is preliminary data.</text>
</comment>